<keyword evidence="4" id="KW-0804">Transcription</keyword>
<dbReference type="Pfam" id="PF03466">
    <property type="entry name" value="LysR_substrate"/>
    <property type="match status" value="1"/>
</dbReference>
<reference evidence="7 8" key="1">
    <citation type="submission" date="2022-10" db="EMBL/GenBank/DDBJ databases">
        <title>Comparative genomic analysis of Cohnella hashimotonis sp. nov., isolated from the International Space Station.</title>
        <authorList>
            <person name="Simpson A."/>
            <person name="Venkateswaran K."/>
        </authorList>
    </citation>
    <scope>NUCLEOTIDE SEQUENCE [LARGE SCALE GENOMIC DNA]</scope>
    <source>
        <strain evidence="7 8">DSM 18997</strain>
    </source>
</reference>
<feature type="region of interest" description="Disordered" evidence="5">
    <location>
        <begin position="103"/>
        <end position="133"/>
    </location>
</feature>
<proteinExistence type="inferred from homology"/>
<keyword evidence="8" id="KW-1185">Reference proteome</keyword>
<dbReference type="SUPFAM" id="SSF53850">
    <property type="entry name" value="Periplasmic binding protein-like II"/>
    <property type="match status" value="1"/>
</dbReference>
<keyword evidence="2" id="KW-0805">Transcription regulation</keyword>
<sequence length="133" mass="14658">MHEGGSTSRRLSERWAAENGLNWQIRMELGAIETIKEAVKHGMGIGILPRRSARREELSGELVLRELPGKVSVRRICLAYREEDEPVRQAAAFIDFMRGEAGGIGSSLPGETPKASEGDRSSRNAPRSGRCLQ</sequence>
<dbReference type="GO" id="GO:0006355">
    <property type="term" value="P:regulation of DNA-templated transcription"/>
    <property type="evidence" value="ECO:0007669"/>
    <property type="project" value="TreeGrafter"/>
</dbReference>
<evidence type="ECO:0000313" key="7">
    <source>
        <dbReference type="EMBL" id="MDG0794612.1"/>
    </source>
</evidence>
<dbReference type="PANTHER" id="PTHR30126">
    <property type="entry name" value="HTH-TYPE TRANSCRIPTIONAL REGULATOR"/>
    <property type="match status" value="1"/>
</dbReference>
<dbReference type="InterPro" id="IPR005119">
    <property type="entry name" value="LysR_subst-bd"/>
</dbReference>
<dbReference type="PANTHER" id="PTHR30126:SF40">
    <property type="entry name" value="HTH-TYPE TRANSCRIPTIONAL REGULATOR GLTR"/>
    <property type="match status" value="1"/>
</dbReference>
<dbReference type="Gene3D" id="3.40.190.290">
    <property type="match status" value="1"/>
</dbReference>
<protein>
    <submittedName>
        <fullName evidence="7">LysR family transcriptional regulator substrate-binding protein</fullName>
    </submittedName>
</protein>
<feature type="domain" description="LysR substrate-binding" evidence="6">
    <location>
        <begin position="4"/>
        <end position="100"/>
    </location>
</feature>
<dbReference type="AlphaFoldDB" id="A0A9X4KQX7"/>
<dbReference type="Proteomes" id="UP001153387">
    <property type="component" value="Unassembled WGS sequence"/>
</dbReference>
<evidence type="ECO:0000256" key="4">
    <source>
        <dbReference type="ARBA" id="ARBA00023163"/>
    </source>
</evidence>
<organism evidence="7 8">
    <name type="scientific">Cohnella ginsengisoli</name>
    <dbReference type="NCBI Taxonomy" id="425004"/>
    <lineage>
        <taxon>Bacteria</taxon>
        <taxon>Bacillati</taxon>
        <taxon>Bacillota</taxon>
        <taxon>Bacilli</taxon>
        <taxon>Bacillales</taxon>
        <taxon>Paenibacillaceae</taxon>
        <taxon>Cohnella</taxon>
    </lineage>
</organism>
<name>A0A9X4KQX7_9BACL</name>
<evidence type="ECO:0000256" key="2">
    <source>
        <dbReference type="ARBA" id="ARBA00023015"/>
    </source>
</evidence>
<evidence type="ECO:0000259" key="6">
    <source>
        <dbReference type="Pfam" id="PF03466"/>
    </source>
</evidence>
<dbReference type="CDD" id="cd05466">
    <property type="entry name" value="PBP2_LTTR_substrate"/>
    <property type="match status" value="1"/>
</dbReference>
<evidence type="ECO:0000256" key="3">
    <source>
        <dbReference type="ARBA" id="ARBA00023125"/>
    </source>
</evidence>
<evidence type="ECO:0000313" key="8">
    <source>
        <dbReference type="Proteomes" id="UP001153387"/>
    </source>
</evidence>
<comment type="similarity">
    <text evidence="1">Belongs to the LysR transcriptional regulatory family.</text>
</comment>
<gene>
    <name evidence="7" type="ORF">OMP38_30045</name>
</gene>
<comment type="caution">
    <text evidence="7">The sequence shown here is derived from an EMBL/GenBank/DDBJ whole genome shotgun (WGS) entry which is preliminary data.</text>
</comment>
<evidence type="ECO:0000256" key="5">
    <source>
        <dbReference type="SAM" id="MobiDB-lite"/>
    </source>
</evidence>
<dbReference type="EMBL" id="JAPDHZ010000006">
    <property type="protein sequence ID" value="MDG0794612.1"/>
    <property type="molecule type" value="Genomic_DNA"/>
</dbReference>
<keyword evidence="3" id="KW-0238">DNA-binding</keyword>
<evidence type="ECO:0000256" key="1">
    <source>
        <dbReference type="ARBA" id="ARBA00009437"/>
    </source>
</evidence>
<accession>A0A9X4KQX7</accession>
<dbReference type="GO" id="GO:0000976">
    <property type="term" value="F:transcription cis-regulatory region binding"/>
    <property type="evidence" value="ECO:0007669"/>
    <property type="project" value="TreeGrafter"/>
</dbReference>